<dbReference type="InterPro" id="IPR013011">
    <property type="entry name" value="PTS_EIIB_2"/>
</dbReference>
<dbReference type="AlphaFoldDB" id="A0A6J6M2N8"/>
<dbReference type="EMBL" id="CAEZWX010000032">
    <property type="protein sequence ID" value="CAB4667338.1"/>
    <property type="molecule type" value="Genomic_DNA"/>
</dbReference>
<evidence type="ECO:0000259" key="7">
    <source>
        <dbReference type="PROSITE" id="PS51099"/>
    </source>
</evidence>
<evidence type="ECO:0000313" key="9">
    <source>
        <dbReference type="EMBL" id="CAB4667338.1"/>
    </source>
</evidence>
<dbReference type="GO" id="GO:0009401">
    <property type="term" value="P:phosphoenolpyruvate-dependent sugar phosphotransferase system"/>
    <property type="evidence" value="ECO:0007669"/>
    <property type="project" value="UniProtKB-KW"/>
</dbReference>
<keyword evidence="1" id="KW-0813">Transport</keyword>
<dbReference type="GO" id="GO:0016301">
    <property type="term" value="F:kinase activity"/>
    <property type="evidence" value="ECO:0007669"/>
    <property type="project" value="UniProtKB-KW"/>
</dbReference>
<keyword evidence="5" id="KW-0598">Phosphotransferase system</keyword>
<evidence type="ECO:0000313" key="8">
    <source>
        <dbReference type="EMBL" id="CAB4636879.1"/>
    </source>
</evidence>
<sequence>MSSISGSKVKKLVVACEAGMGSSVMIAKQLAKQLKAHGVEVTHSPVNQLDDADPDVVLCHRGLGQRAKQAMPKTPVVVFDMFLGDPKIQGVVDAILNGDNISDD</sequence>
<dbReference type="EMBL" id="CAEZVS010000076">
    <property type="protein sequence ID" value="CAB4636879.1"/>
    <property type="molecule type" value="Genomic_DNA"/>
</dbReference>
<dbReference type="PANTHER" id="PTHR30181:SF3">
    <property type="entry name" value="MULTIPHOSPHORYL TRANSFER PROTEIN"/>
    <property type="match status" value="1"/>
</dbReference>
<evidence type="ECO:0000256" key="1">
    <source>
        <dbReference type="ARBA" id="ARBA00022448"/>
    </source>
</evidence>
<feature type="domain" description="PTS EIIB type-2" evidence="7">
    <location>
        <begin position="10"/>
        <end position="100"/>
    </location>
</feature>
<evidence type="ECO:0000256" key="5">
    <source>
        <dbReference type="ARBA" id="ARBA00022683"/>
    </source>
</evidence>
<dbReference type="GO" id="GO:0090563">
    <property type="term" value="F:protein-phosphocysteine-sugar phosphotransferase activity"/>
    <property type="evidence" value="ECO:0007669"/>
    <property type="project" value="TreeGrafter"/>
</dbReference>
<dbReference type="SUPFAM" id="SSF52794">
    <property type="entry name" value="PTS system IIB component-like"/>
    <property type="match status" value="1"/>
</dbReference>
<evidence type="ECO:0000256" key="3">
    <source>
        <dbReference type="ARBA" id="ARBA00022597"/>
    </source>
</evidence>
<keyword evidence="2" id="KW-0597">Phosphoprotein</keyword>
<dbReference type="GO" id="GO:0005886">
    <property type="term" value="C:plasma membrane"/>
    <property type="evidence" value="ECO:0007669"/>
    <property type="project" value="TreeGrafter"/>
</dbReference>
<name>A0A6J6M2N8_9ZZZZ</name>
<evidence type="ECO:0000256" key="4">
    <source>
        <dbReference type="ARBA" id="ARBA00022679"/>
    </source>
</evidence>
<dbReference type="InterPro" id="IPR050893">
    <property type="entry name" value="Sugar_PTS"/>
</dbReference>
<dbReference type="InterPro" id="IPR036095">
    <property type="entry name" value="PTS_EIIB-like_sf"/>
</dbReference>
<dbReference type="Pfam" id="PF02302">
    <property type="entry name" value="PTS_IIB"/>
    <property type="match status" value="1"/>
</dbReference>
<protein>
    <submittedName>
        <fullName evidence="9">Unannotated protein</fullName>
    </submittedName>
</protein>
<keyword evidence="6" id="KW-0418">Kinase</keyword>
<proteinExistence type="predicted"/>
<keyword evidence="3" id="KW-0762">Sugar transport</keyword>
<organism evidence="9">
    <name type="scientific">freshwater metagenome</name>
    <dbReference type="NCBI Taxonomy" id="449393"/>
    <lineage>
        <taxon>unclassified sequences</taxon>
        <taxon>metagenomes</taxon>
        <taxon>ecological metagenomes</taxon>
    </lineage>
</organism>
<evidence type="ECO:0000256" key="2">
    <source>
        <dbReference type="ARBA" id="ARBA00022553"/>
    </source>
</evidence>
<dbReference type="PANTHER" id="PTHR30181">
    <property type="entry name" value="MANNITOL PERMEASE IIC COMPONENT"/>
    <property type="match status" value="1"/>
</dbReference>
<dbReference type="InterPro" id="IPR003501">
    <property type="entry name" value="PTS_EIIB_2/3"/>
</dbReference>
<evidence type="ECO:0000256" key="6">
    <source>
        <dbReference type="ARBA" id="ARBA00022777"/>
    </source>
</evidence>
<dbReference type="PROSITE" id="PS51099">
    <property type="entry name" value="PTS_EIIB_TYPE_2"/>
    <property type="match status" value="1"/>
</dbReference>
<dbReference type="GO" id="GO:0008982">
    <property type="term" value="F:protein-N(PI)-phosphohistidine-sugar phosphotransferase activity"/>
    <property type="evidence" value="ECO:0007669"/>
    <property type="project" value="InterPro"/>
</dbReference>
<accession>A0A6J6M2N8</accession>
<gene>
    <name evidence="8" type="ORF">UFOPK2106_00600</name>
    <name evidence="9" type="ORF">UFOPK2328_00365</name>
</gene>
<keyword evidence="4" id="KW-0808">Transferase</keyword>
<dbReference type="Gene3D" id="3.40.50.2300">
    <property type="match status" value="1"/>
</dbReference>
<reference evidence="9" key="1">
    <citation type="submission" date="2020-05" db="EMBL/GenBank/DDBJ databases">
        <authorList>
            <person name="Chiriac C."/>
            <person name="Salcher M."/>
            <person name="Ghai R."/>
            <person name="Kavagutti S V."/>
        </authorList>
    </citation>
    <scope>NUCLEOTIDE SEQUENCE</scope>
</reference>